<evidence type="ECO:0000313" key="2">
    <source>
        <dbReference type="EMBL" id="QRN54743.1"/>
    </source>
</evidence>
<dbReference type="Proteomes" id="UP000663181">
    <property type="component" value="Chromosome"/>
</dbReference>
<accession>A0ABX7GW93</accession>
<reference evidence="2 3" key="1">
    <citation type="submission" date="2020-10" db="EMBL/GenBank/DDBJ databases">
        <title>Phylogeny of dyella-like bacteria.</title>
        <authorList>
            <person name="Fu J."/>
        </authorList>
    </citation>
    <scope>NUCLEOTIDE SEQUENCE [LARGE SCALE GENOMIC DNA]</scope>
    <source>
        <strain evidence="2 3">DHOB09</strain>
    </source>
</reference>
<feature type="region of interest" description="Disordered" evidence="1">
    <location>
        <begin position="84"/>
        <end position="104"/>
    </location>
</feature>
<sequence>MNKLQLRAARPRTASTFHRRKASRGISRLRHVLSAVTLHHDVPVRHSTPLRAQWSRNPVSGALECRWIVDATMEPPMYRGSVHRHPVIRMPRRTSHAGMRPPSR</sequence>
<feature type="compositionally biased region" description="Basic residues" evidence="1">
    <location>
        <begin position="84"/>
        <end position="95"/>
    </location>
</feature>
<evidence type="ECO:0000256" key="1">
    <source>
        <dbReference type="SAM" id="MobiDB-lite"/>
    </source>
</evidence>
<protein>
    <submittedName>
        <fullName evidence="2">Uncharacterized protein</fullName>
    </submittedName>
</protein>
<keyword evidence="3" id="KW-1185">Reference proteome</keyword>
<gene>
    <name evidence="2" type="ORF">ISN74_05150</name>
</gene>
<dbReference type="EMBL" id="CP064030">
    <property type="protein sequence ID" value="QRN54743.1"/>
    <property type="molecule type" value="Genomic_DNA"/>
</dbReference>
<name>A0ABX7GW93_9GAMM</name>
<organism evidence="2 3">
    <name type="scientific">Dyella caseinilytica</name>
    <dbReference type="NCBI Taxonomy" id="1849581"/>
    <lineage>
        <taxon>Bacteria</taxon>
        <taxon>Pseudomonadati</taxon>
        <taxon>Pseudomonadota</taxon>
        <taxon>Gammaproteobacteria</taxon>
        <taxon>Lysobacterales</taxon>
        <taxon>Rhodanobacteraceae</taxon>
        <taxon>Dyella</taxon>
    </lineage>
</organism>
<evidence type="ECO:0000313" key="3">
    <source>
        <dbReference type="Proteomes" id="UP000663181"/>
    </source>
</evidence>
<dbReference type="RefSeq" id="WP_188798029.1">
    <property type="nucleotide sequence ID" value="NZ_BMIZ01000001.1"/>
</dbReference>
<proteinExistence type="predicted"/>
<feature type="region of interest" description="Disordered" evidence="1">
    <location>
        <begin position="1"/>
        <end position="22"/>
    </location>
</feature>